<keyword evidence="2" id="KW-0812">Transmembrane</keyword>
<feature type="domain" description="DUF5641" evidence="4">
    <location>
        <begin position="79"/>
        <end position="171"/>
    </location>
</feature>
<evidence type="ECO:0000256" key="2">
    <source>
        <dbReference type="SAM" id="Phobius"/>
    </source>
</evidence>
<name>A0A3P6QQS8_CYLGO</name>
<gene>
    <name evidence="5" type="ORF">CGOC_LOCUS428</name>
</gene>
<evidence type="ECO:0000313" key="6">
    <source>
        <dbReference type="Proteomes" id="UP000271889"/>
    </source>
</evidence>
<reference evidence="5 6" key="1">
    <citation type="submission" date="2018-11" db="EMBL/GenBank/DDBJ databases">
        <authorList>
            <consortium name="Pathogen Informatics"/>
        </authorList>
    </citation>
    <scope>NUCLEOTIDE SEQUENCE [LARGE SCALE GENOMIC DNA]</scope>
</reference>
<dbReference type="Pfam" id="PF18701">
    <property type="entry name" value="DUF5641"/>
    <property type="match status" value="1"/>
</dbReference>
<evidence type="ECO:0000259" key="3">
    <source>
        <dbReference type="Pfam" id="PF07245"/>
    </source>
</evidence>
<protein>
    <recommendedName>
        <fullName evidence="7">Phlebovirus glycoprotein G2 fusion domain-containing protein</fullName>
    </recommendedName>
</protein>
<dbReference type="AlphaFoldDB" id="A0A3P6QQS8"/>
<keyword evidence="6" id="KW-1185">Reference proteome</keyword>
<evidence type="ECO:0000259" key="4">
    <source>
        <dbReference type="Pfam" id="PF18701"/>
    </source>
</evidence>
<feature type="domain" description="Phlebovirus glycoprotein G2 fusion" evidence="3">
    <location>
        <begin position="438"/>
        <end position="747"/>
    </location>
</feature>
<evidence type="ECO:0000313" key="5">
    <source>
        <dbReference type="EMBL" id="VDK44993.1"/>
    </source>
</evidence>
<dbReference type="Pfam" id="PF07245">
    <property type="entry name" value="Phlebovirus_G2"/>
    <property type="match status" value="1"/>
</dbReference>
<dbReference type="InterPro" id="IPR009878">
    <property type="entry name" value="Phlebovirus_G2_fusion"/>
</dbReference>
<sequence length="964" mass="109682">MLTEIEAMLNSRPLTYQEEKWEEQPLLRPIDFLQKNMILDYPLKYIGEEGKDKIYHTPEEAQQLATQRQVEAALKTSIDLTEQFWKIWREQYLTSLREQHKIRMDDKRGAKRIPKIGDIVLLWDAVQPRNTWKTARIAQIEDSPSRPIREVVVETPNKRRLRRPINRIVPLEINSNNDETTAQQNKSEPSTAQTQKNTSPYNLRPRKNINYKEQDTEESAQRRKNTSTSATSLFTMMFLSIFIRMATGSPNNSNHSLQCSEGGVILTQLTQLPYEICAEDYCVEFKSPKHKEVVKFPPQITLHDHLVKWKTFDGTDVNIMEITCRAAPFCGQIDCVFCSVMITNPECWPRTAILVTGLIVYAGVAVCYCLFHVPVLMGTPLIYLLKITRLCLKGLIKFLWKFFTAPLSTTHRQRRRRISFSEAAILLAIIYTNPLQACQEVDIFTHHSRSCYKTWSKEYCTIDTTEILKINPLKQEACIRLRNKEASVLEVKLLWKNLNLICEKQTILYSRSTRYALLDSKRCPHAGSCTGAKCGKVNRTSKIAELHRANDFPGITGCVESCGGPGCDCFYPSSGCLFYRIYLLPNDEKVYELFKCNRWKPVVDLQLNINKADEPQQDLSFHLIPNQPKGLPPFIITLSSISIPPTPMLDTTFLTDGTLIAITPGPLTPPLVCNSSQSAANFTCEIREDCKCTPAEVKMTCNCKEVNLTAHIRESRYRLPVLRPNLELHPINGTVVSRIPQLPTAEFVLRIKGNFDTTAIRSQAVCTSEDVHCNGCYKCSKGAKALITCKSSTPTTWAEIQCEDDAFTVKCTDKGAQTNISFISDRALFYRNCTIKCGSIVKFFKITGLLHYTGTLEGAAWRVLTGESEIFSEINLPDFEHLAQTFLTWWSMLAATGLLVVIALLLTYLAISNACFCTAMRLVCRMEFSLLRLIGNLLRALWMLPFRFLQGRVVKQPKSDEKRL</sequence>
<dbReference type="Gene3D" id="2.60.98.50">
    <property type="match status" value="1"/>
</dbReference>
<evidence type="ECO:0000256" key="1">
    <source>
        <dbReference type="SAM" id="MobiDB-lite"/>
    </source>
</evidence>
<accession>A0A3P6QQS8</accession>
<feature type="compositionally biased region" description="Polar residues" evidence="1">
    <location>
        <begin position="173"/>
        <end position="201"/>
    </location>
</feature>
<feature type="transmembrane region" description="Helical" evidence="2">
    <location>
        <begin position="887"/>
        <end position="909"/>
    </location>
</feature>
<organism evidence="5 6">
    <name type="scientific">Cylicostephanus goldi</name>
    <name type="common">Nematode worm</name>
    <dbReference type="NCBI Taxonomy" id="71465"/>
    <lineage>
        <taxon>Eukaryota</taxon>
        <taxon>Metazoa</taxon>
        <taxon>Ecdysozoa</taxon>
        <taxon>Nematoda</taxon>
        <taxon>Chromadorea</taxon>
        <taxon>Rhabditida</taxon>
        <taxon>Rhabditina</taxon>
        <taxon>Rhabditomorpha</taxon>
        <taxon>Strongyloidea</taxon>
        <taxon>Strongylidae</taxon>
        <taxon>Cylicostephanus</taxon>
    </lineage>
</organism>
<dbReference type="Proteomes" id="UP000271889">
    <property type="component" value="Unassembled WGS sequence"/>
</dbReference>
<feature type="region of interest" description="Disordered" evidence="1">
    <location>
        <begin position="172"/>
        <end position="227"/>
    </location>
</feature>
<dbReference type="InterPro" id="IPR040676">
    <property type="entry name" value="DUF5641"/>
</dbReference>
<dbReference type="Gene3D" id="2.60.40.3770">
    <property type="match status" value="1"/>
</dbReference>
<keyword evidence="2" id="KW-0472">Membrane</keyword>
<dbReference type="PANTHER" id="PTHR47331">
    <property type="entry name" value="PHD-TYPE DOMAIN-CONTAINING PROTEIN"/>
    <property type="match status" value="1"/>
</dbReference>
<keyword evidence="2" id="KW-1133">Transmembrane helix</keyword>
<dbReference type="OrthoDB" id="5875705at2759"/>
<dbReference type="EMBL" id="UYRV01000593">
    <property type="protein sequence ID" value="VDK44993.1"/>
    <property type="molecule type" value="Genomic_DNA"/>
</dbReference>
<proteinExistence type="predicted"/>
<evidence type="ECO:0008006" key="7">
    <source>
        <dbReference type="Google" id="ProtNLM"/>
    </source>
</evidence>